<dbReference type="PANTHER" id="PTHR24058:SF130">
    <property type="entry name" value="SERINE_THREONINE PROTEIN KINASES-RELATED"/>
    <property type="match status" value="1"/>
</dbReference>
<dbReference type="InterPro" id="IPR050494">
    <property type="entry name" value="Ser_Thr_dual-spec_kinase"/>
</dbReference>
<keyword evidence="3" id="KW-0547">Nucleotide-binding</keyword>
<dbReference type="GO" id="GO:0005524">
    <property type="term" value="F:ATP binding"/>
    <property type="evidence" value="ECO:0007669"/>
    <property type="project" value="UniProtKB-KW"/>
</dbReference>
<dbReference type="GO" id="GO:0004674">
    <property type="term" value="F:protein serine/threonine kinase activity"/>
    <property type="evidence" value="ECO:0007669"/>
    <property type="project" value="UniProtKB-KW"/>
</dbReference>
<evidence type="ECO:0000313" key="9">
    <source>
        <dbReference type="EMBL" id="OJJ43883.1"/>
    </source>
</evidence>
<accession>A0A1L9S9Q2</accession>
<evidence type="ECO:0000256" key="7">
    <source>
        <dbReference type="SAM" id="SignalP"/>
    </source>
</evidence>
<keyword evidence="2" id="KW-0808">Transferase</keyword>
<name>A0A1L9S9Q2_9EURO</name>
<dbReference type="GeneID" id="34610400"/>
<evidence type="ECO:0000259" key="8">
    <source>
        <dbReference type="PROSITE" id="PS50011"/>
    </source>
</evidence>
<dbReference type="SMART" id="SM00220">
    <property type="entry name" value="S_TKc"/>
    <property type="match status" value="1"/>
</dbReference>
<evidence type="ECO:0000313" key="10">
    <source>
        <dbReference type="Proteomes" id="UP000184188"/>
    </source>
</evidence>
<dbReference type="EMBL" id="KV878350">
    <property type="protein sequence ID" value="OJJ43883.1"/>
    <property type="molecule type" value="Genomic_DNA"/>
</dbReference>
<reference evidence="10" key="1">
    <citation type="journal article" date="2017" name="Genome Biol.">
        <title>Comparative genomics reveals high biological diversity and specific adaptations in the industrially and medically important fungal genus Aspergillus.</title>
        <authorList>
            <person name="de Vries R.P."/>
            <person name="Riley R."/>
            <person name="Wiebenga A."/>
            <person name="Aguilar-Osorio G."/>
            <person name="Amillis S."/>
            <person name="Uchima C.A."/>
            <person name="Anderluh G."/>
            <person name="Asadollahi M."/>
            <person name="Askin M."/>
            <person name="Barry K."/>
            <person name="Battaglia E."/>
            <person name="Bayram O."/>
            <person name="Benocci T."/>
            <person name="Braus-Stromeyer S.A."/>
            <person name="Caldana C."/>
            <person name="Canovas D."/>
            <person name="Cerqueira G.C."/>
            <person name="Chen F."/>
            <person name="Chen W."/>
            <person name="Choi C."/>
            <person name="Clum A."/>
            <person name="Dos Santos R.A."/>
            <person name="Damasio A.R."/>
            <person name="Diallinas G."/>
            <person name="Emri T."/>
            <person name="Fekete E."/>
            <person name="Flipphi M."/>
            <person name="Freyberg S."/>
            <person name="Gallo A."/>
            <person name="Gournas C."/>
            <person name="Habgood R."/>
            <person name="Hainaut M."/>
            <person name="Harispe M.L."/>
            <person name="Henrissat B."/>
            <person name="Hilden K.S."/>
            <person name="Hope R."/>
            <person name="Hossain A."/>
            <person name="Karabika E."/>
            <person name="Karaffa L."/>
            <person name="Karanyi Z."/>
            <person name="Krasevec N."/>
            <person name="Kuo A."/>
            <person name="Kusch H."/>
            <person name="LaButti K."/>
            <person name="Lagendijk E.L."/>
            <person name="Lapidus A."/>
            <person name="Levasseur A."/>
            <person name="Lindquist E."/>
            <person name="Lipzen A."/>
            <person name="Logrieco A.F."/>
            <person name="MacCabe A."/>
            <person name="Maekelae M.R."/>
            <person name="Malavazi I."/>
            <person name="Melin P."/>
            <person name="Meyer V."/>
            <person name="Mielnichuk N."/>
            <person name="Miskei M."/>
            <person name="Molnar A.P."/>
            <person name="Mule G."/>
            <person name="Ngan C.Y."/>
            <person name="Orejas M."/>
            <person name="Orosz E."/>
            <person name="Ouedraogo J.P."/>
            <person name="Overkamp K.M."/>
            <person name="Park H.-S."/>
            <person name="Perrone G."/>
            <person name="Piumi F."/>
            <person name="Punt P.J."/>
            <person name="Ram A.F."/>
            <person name="Ramon A."/>
            <person name="Rauscher S."/>
            <person name="Record E."/>
            <person name="Riano-Pachon D.M."/>
            <person name="Robert V."/>
            <person name="Roehrig J."/>
            <person name="Ruller R."/>
            <person name="Salamov A."/>
            <person name="Salih N.S."/>
            <person name="Samson R.A."/>
            <person name="Sandor E."/>
            <person name="Sanguinetti M."/>
            <person name="Schuetze T."/>
            <person name="Sepcic K."/>
            <person name="Shelest E."/>
            <person name="Sherlock G."/>
            <person name="Sophianopoulou V."/>
            <person name="Squina F.M."/>
            <person name="Sun H."/>
            <person name="Susca A."/>
            <person name="Todd R.B."/>
            <person name="Tsang A."/>
            <person name="Unkles S.E."/>
            <person name="van de Wiele N."/>
            <person name="van Rossen-Uffink D."/>
            <person name="Oliveira J.V."/>
            <person name="Vesth T.C."/>
            <person name="Visser J."/>
            <person name="Yu J.-H."/>
            <person name="Zhou M."/>
            <person name="Andersen M.R."/>
            <person name="Archer D.B."/>
            <person name="Baker S.E."/>
            <person name="Benoit I."/>
            <person name="Brakhage A.A."/>
            <person name="Braus G.H."/>
            <person name="Fischer R."/>
            <person name="Frisvad J.C."/>
            <person name="Goldman G.H."/>
            <person name="Houbraken J."/>
            <person name="Oakley B."/>
            <person name="Pocsi I."/>
            <person name="Scazzocchio C."/>
            <person name="Seiboth B."/>
            <person name="vanKuyk P.A."/>
            <person name="Wortman J."/>
            <person name="Dyer P.S."/>
            <person name="Grigoriev I.V."/>
        </authorList>
    </citation>
    <scope>NUCLEOTIDE SEQUENCE [LARGE SCALE GENOMIC DNA]</scope>
    <source>
        <strain evidence="10">CBS 506.65</strain>
    </source>
</reference>
<feature type="domain" description="Protein kinase" evidence="8">
    <location>
        <begin position="1"/>
        <end position="282"/>
    </location>
</feature>
<keyword evidence="4" id="KW-0418">Kinase</keyword>
<dbReference type="Pfam" id="PF00069">
    <property type="entry name" value="Pkinase"/>
    <property type="match status" value="1"/>
</dbReference>
<organism evidence="9 10">
    <name type="scientific">Penicilliopsis zonata CBS 506.65</name>
    <dbReference type="NCBI Taxonomy" id="1073090"/>
    <lineage>
        <taxon>Eukaryota</taxon>
        <taxon>Fungi</taxon>
        <taxon>Dikarya</taxon>
        <taxon>Ascomycota</taxon>
        <taxon>Pezizomycotina</taxon>
        <taxon>Eurotiomycetes</taxon>
        <taxon>Eurotiomycetidae</taxon>
        <taxon>Eurotiales</taxon>
        <taxon>Aspergillaceae</taxon>
        <taxon>Penicilliopsis</taxon>
    </lineage>
</organism>
<evidence type="ECO:0000256" key="1">
    <source>
        <dbReference type="ARBA" id="ARBA00022527"/>
    </source>
</evidence>
<evidence type="ECO:0000256" key="5">
    <source>
        <dbReference type="ARBA" id="ARBA00022840"/>
    </source>
</evidence>
<feature type="region of interest" description="Disordered" evidence="6">
    <location>
        <begin position="194"/>
        <end position="222"/>
    </location>
</feature>
<keyword evidence="5" id="KW-0067">ATP-binding</keyword>
<feature type="chain" id="PRO_5012159991" description="Protein kinase domain-containing protein" evidence="7">
    <location>
        <begin position="19"/>
        <end position="294"/>
    </location>
</feature>
<sequence length="294" mass="33168">MCHGGSFSLSLSLSLSICLFFLTNEEFKPDNILLRLVDTNPIPMTKLWADLGEPQRVPILTCDGVAHDRPNVPRYLVRPIDFHGIDRSYIQGSIALIDFGCSFKIDGPHRRPWKFDTAFPYASPELSLKDQLDVANDLWALGCTLFELRTGRMLIQADHSDQHGSLSQMVLRLGGMPQDLWTRWRVRSRYFEAAPPSHGPRKPPPTLPSLHSSSLSSSSGPRSLRDAVALGLEYTHPDLLEPIKRDISEEEVISFISCLNQVLKYDPDKRLAAWKLRKHPWFSLAADLQPCGKN</sequence>
<dbReference type="PROSITE" id="PS50011">
    <property type="entry name" value="PROTEIN_KINASE_DOM"/>
    <property type="match status" value="1"/>
</dbReference>
<feature type="compositionally biased region" description="Low complexity" evidence="6">
    <location>
        <begin position="208"/>
        <end position="222"/>
    </location>
</feature>
<keyword evidence="7" id="KW-0732">Signal</keyword>
<evidence type="ECO:0000256" key="4">
    <source>
        <dbReference type="ARBA" id="ARBA00022777"/>
    </source>
</evidence>
<keyword evidence="10" id="KW-1185">Reference proteome</keyword>
<dbReference type="InterPro" id="IPR011009">
    <property type="entry name" value="Kinase-like_dom_sf"/>
</dbReference>
<dbReference type="Proteomes" id="UP000184188">
    <property type="component" value="Unassembled WGS sequence"/>
</dbReference>
<keyword evidence="1" id="KW-0723">Serine/threonine-protein kinase</keyword>
<gene>
    <name evidence="9" type="ORF">ASPZODRAFT_135919</name>
</gene>
<evidence type="ECO:0000256" key="6">
    <source>
        <dbReference type="SAM" id="MobiDB-lite"/>
    </source>
</evidence>
<dbReference type="Gene3D" id="1.10.510.10">
    <property type="entry name" value="Transferase(Phosphotransferase) domain 1"/>
    <property type="match status" value="1"/>
</dbReference>
<evidence type="ECO:0000256" key="3">
    <source>
        <dbReference type="ARBA" id="ARBA00022741"/>
    </source>
</evidence>
<evidence type="ECO:0000256" key="2">
    <source>
        <dbReference type="ARBA" id="ARBA00022679"/>
    </source>
</evidence>
<protein>
    <recommendedName>
        <fullName evidence="8">Protein kinase domain-containing protein</fullName>
    </recommendedName>
</protein>
<dbReference type="OrthoDB" id="5979581at2759"/>
<dbReference type="STRING" id="1073090.A0A1L9S9Q2"/>
<dbReference type="PANTHER" id="PTHR24058">
    <property type="entry name" value="DUAL SPECIFICITY PROTEIN KINASE"/>
    <property type="match status" value="1"/>
</dbReference>
<dbReference type="RefSeq" id="XP_022578393.1">
    <property type="nucleotide sequence ID" value="XM_022723935.1"/>
</dbReference>
<dbReference type="InterPro" id="IPR000719">
    <property type="entry name" value="Prot_kinase_dom"/>
</dbReference>
<proteinExistence type="predicted"/>
<feature type="signal peptide" evidence="7">
    <location>
        <begin position="1"/>
        <end position="18"/>
    </location>
</feature>
<dbReference type="VEuPathDB" id="FungiDB:ASPZODRAFT_135919"/>
<dbReference type="AlphaFoldDB" id="A0A1L9S9Q2"/>
<dbReference type="SUPFAM" id="SSF56112">
    <property type="entry name" value="Protein kinase-like (PK-like)"/>
    <property type="match status" value="1"/>
</dbReference>